<comment type="caution">
    <text evidence="1">The sequence shown here is derived from an EMBL/GenBank/DDBJ whole genome shotgun (WGS) entry which is preliminary data.</text>
</comment>
<name>A0A2A9M435_BESBE</name>
<accession>A0A2A9M435</accession>
<dbReference type="KEGG" id="bbes:BESB_013210"/>
<dbReference type="GeneID" id="40306383"/>
<gene>
    <name evidence="1" type="ORF">BESB_013210</name>
</gene>
<dbReference type="AlphaFoldDB" id="A0A2A9M435"/>
<protein>
    <submittedName>
        <fullName evidence="1">Uncharacterized protein</fullName>
    </submittedName>
</protein>
<organism evidence="1 2">
    <name type="scientific">Besnoitia besnoiti</name>
    <name type="common">Apicomplexan protozoan</name>
    <dbReference type="NCBI Taxonomy" id="94643"/>
    <lineage>
        <taxon>Eukaryota</taxon>
        <taxon>Sar</taxon>
        <taxon>Alveolata</taxon>
        <taxon>Apicomplexa</taxon>
        <taxon>Conoidasida</taxon>
        <taxon>Coccidia</taxon>
        <taxon>Eucoccidiorida</taxon>
        <taxon>Eimeriorina</taxon>
        <taxon>Sarcocystidae</taxon>
        <taxon>Besnoitia</taxon>
    </lineage>
</organism>
<sequence>MCTTGGLFTVVTVQGVRSDDDRSTVTFQSMNPDTRGVAGAPFELATAHLNVEAPQELVPGDKGVLACLAPGFAPQYFSDRKVKASRLPVFTPEPFSIPVEVKEAAISESDNAGVSIVTVRLAVTGEEERPDVLSCLHIARGETFTFVGTITGPKLTQAAFALQAFGEQSSWVLERAASGEPVTLSCRALNWLSEWKDAVEKEAETLTKKVTESTVLLVGALVGAASLLRFAGVKDVLRLPAADGPGPHHDSSIDTPDSNHEDLHFDAEHYYVQRGQKFKNNEESAEKEEISVPSEGKCFLLKAQRIPLPGWASWEQE</sequence>
<keyword evidence="2" id="KW-1185">Reference proteome</keyword>
<reference evidence="1 2" key="1">
    <citation type="submission" date="2017-09" db="EMBL/GenBank/DDBJ databases">
        <title>Genome sequencing of Besnoitia besnoiti strain Bb-Ger1.</title>
        <authorList>
            <person name="Schares G."/>
            <person name="Venepally P."/>
            <person name="Lorenzi H.A."/>
        </authorList>
    </citation>
    <scope>NUCLEOTIDE SEQUENCE [LARGE SCALE GENOMIC DNA]</scope>
    <source>
        <strain evidence="1 2">Bb-Ger1</strain>
    </source>
</reference>
<dbReference type="EMBL" id="NWUJ01000010">
    <property type="protein sequence ID" value="PFH32709.1"/>
    <property type="molecule type" value="Genomic_DNA"/>
</dbReference>
<dbReference type="VEuPathDB" id="ToxoDB:BESB_013210"/>
<dbReference type="Proteomes" id="UP000224006">
    <property type="component" value="Chromosome IX"/>
</dbReference>
<proteinExistence type="predicted"/>
<evidence type="ECO:0000313" key="2">
    <source>
        <dbReference type="Proteomes" id="UP000224006"/>
    </source>
</evidence>
<evidence type="ECO:0000313" key="1">
    <source>
        <dbReference type="EMBL" id="PFH32709.1"/>
    </source>
</evidence>
<dbReference type="RefSeq" id="XP_029216718.1">
    <property type="nucleotide sequence ID" value="XM_029360051.1"/>
</dbReference>